<evidence type="ECO:0000256" key="1">
    <source>
        <dbReference type="ARBA" id="ARBA00023121"/>
    </source>
</evidence>
<dbReference type="PROSITE" id="PS51482">
    <property type="entry name" value="DEGV"/>
    <property type="match status" value="1"/>
</dbReference>
<evidence type="ECO:0000313" key="3">
    <source>
        <dbReference type="Proteomes" id="UP000322619"/>
    </source>
</evidence>
<sequence length="295" mass="33318">MAIKFIVDSMCDTNSDILNRYDFDILPFPVTLDDKTYFDGINITPEMVVDFVNTNSKLFPKTAQIQPLDITNTIEKHLKNGDDVIYMVLSSKLSGTYQTARLLAKDLQEKYPDRKVAIVDSLSATTGSALILFQGLKLNKLNRPYEEIVETMNFLAQHAQIFFMVGDIKWLAQGGRISRNAAMIGDMLKIVPILYFKDGEIQVYEKVRGQKKALKTLLSIVEEKMTNREQVLGMIQSTAPDLQEKAKRYFEKELGIKNFLLPEKAGATLTVHIGTNCLGIMFFDALPDNYVNVTP</sequence>
<dbReference type="Pfam" id="PF02645">
    <property type="entry name" value="DegV"/>
    <property type="match status" value="1"/>
</dbReference>
<dbReference type="AlphaFoldDB" id="A0A5D0WJS9"/>
<reference evidence="2 3" key="1">
    <citation type="submission" date="2019-08" db="EMBL/GenBank/DDBJ databases">
        <title>Isolation and enrichment of carboxydotrophic bacteria from anaerobic sludge for the production of bio-based chemicals from syngas.</title>
        <authorList>
            <person name="Antares A.L."/>
            <person name="Moreira J."/>
            <person name="Diender M."/>
            <person name="Parshina S.N."/>
            <person name="Stams A.J.M."/>
            <person name="Alves M."/>
            <person name="Alves J.I."/>
            <person name="Sousa D.Z."/>
        </authorList>
    </citation>
    <scope>NUCLEOTIDE SEQUENCE [LARGE SCALE GENOMIC DNA]</scope>
    <source>
        <strain evidence="2 3">JM</strain>
    </source>
</reference>
<keyword evidence="1" id="KW-0446">Lipid-binding</keyword>
<dbReference type="InterPro" id="IPR003797">
    <property type="entry name" value="DegV"/>
</dbReference>
<accession>A0A5D0WJS9</accession>
<dbReference type="InterPro" id="IPR050270">
    <property type="entry name" value="DegV_domain_contain"/>
</dbReference>
<name>A0A5D0WJS9_9FIRM</name>
<dbReference type="EMBL" id="VSLA01000025">
    <property type="protein sequence ID" value="TYC84572.1"/>
    <property type="molecule type" value="Genomic_DNA"/>
</dbReference>
<dbReference type="Gene3D" id="3.40.50.10170">
    <property type="match status" value="1"/>
</dbReference>
<dbReference type="GO" id="GO:0008289">
    <property type="term" value="F:lipid binding"/>
    <property type="evidence" value="ECO:0007669"/>
    <property type="project" value="UniProtKB-KW"/>
</dbReference>
<dbReference type="PANTHER" id="PTHR33434">
    <property type="entry name" value="DEGV DOMAIN-CONTAINING PROTEIN DR_1986-RELATED"/>
    <property type="match status" value="1"/>
</dbReference>
<dbReference type="RefSeq" id="WP_148638051.1">
    <property type="nucleotide sequence ID" value="NZ_VSLA01000025.1"/>
</dbReference>
<dbReference type="InterPro" id="IPR043168">
    <property type="entry name" value="DegV_C"/>
</dbReference>
<dbReference type="NCBIfam" id="TIGR00762">
    <property type="entry name" value="DegV"/>
    <property type="match status" value="1"/>
</dbReference>
<dbReference type="PANTHER" id="PTHR33434:SF2">
    <property type="entry name" value="FATTY ACID-BINDING PROTEIN TM_1468"/>
    <property type="match status" value="1"/>
</dbReference>
<comment type="caution">
    <text evidence="2">The sequence shown here is derived from an EMBL/GenBank/DDBJ whole genome shotgun (WGS) entry which is preliminary data.</text>
</comment>
<dbReference type="Gene3D" id="3.30.1180.10">
    <property type="match status" value="1"/>
</dbReference>
<evidence type="ECO:0000313" key="2">
    <source>
        <dbReference type="EMBL" id="TYC84572.1"/>
    </source>
</evidence>
<gene>
    <name evidence="2" type="ORF">FXB42_12490</name>
</gene>
<organism evidence="2 3">
    <name type="scientific">Acetobacterium wieringae</name>
    <dbReference type="NCBI Taxonomy" id="52694"/>
    <lineage>
        <taxon>Bacteria</taxon>
        <taxon>Bacillati</taxon>
        <taxon>Bacillota</taxon>
        <taxon>Clostridia</taxon>
        <taxon>Eubacteriales</taxon>
        <taxon>Eubacteriaceae</taxon>
        <taxon>Acetobacterium</taxon>
    </lineage>
</organism>
<dbReference type="SUPFAM" id="SSF82549">
    <property type="entry name" value="DAK1/DegV-like"/>
    <property type="match status" value="1"/>
</dbReference>
<protein>
    <submittedName>
        <fullName evidence="2">DegV family protein</fullName>
    </submittedName>
</protein>
<proteinExistence type="predicted"/>
<dbReference type="Proteomes" id="UP000322619">
    <property type="component" value="Unassembled WGS sequence"/>
</dbReference>